<evidence type="ECO:0000313" key="2">
    <source>
        <dbReference type="Proteomes" id="UP000288805"/>
    </source>
</evidence>
<reference evidence="1 2" key="1">
    <citation type="journal article" date="2018" name="PLoS Genet.">
        <title>Population sequencing reveals clonal diversity and ancestral inbreeding in the grapevine cultivar Chardonnay.</title>
        <authorList>
            <person name="Roach M.J."/>
            <person name="Johnson D.L."/>
            <person name="Bohlmann J."/>
            <person name="van Vuuren H.J."/>
            <person name="Jones S.J."/>
            <person name="Pretorius I.S."/>
            <person name="Schmidt S.A."/>
            <person name="Borneman A.R."/>
        </authorList>
    </citation>
    <scope>NUCLEOTIDE SEQUENCE [LARGE SCALE GENOMIC DNA]</scope>
    <source>
        <strain evidence="2">cv. Chardonnay</strain>
        <tissue evidence="1">Leaf</tissue>
    </source>
</reference>
<sequence>MSAKKGGRCWFAVESKSYEITVEVAGERLKGIIVERSRGFTSWIRFGSLSLCCLLEGVEACCRGVFMQGHVKSWKMEEEEGKGVWEGGFCWLKKLRFLGVVSREESKGTAASYGTGCSDGESVRKAKKSYVEAVKTRGKKLGEAVWLQLGRKKCQRKETPGTVSGGKMGTILNVGSPLLLIEFETKEEAEKVLLRGHRWFKESFLNLERWDPKVGCSHNGERDKSVWVRVVGMPLHFWSQEILRKIGDCCGGFLAVDEDTAKFKELKWARLLVRSEGLEWPSSLQVAVGSVCYSIQLWWEVKPGLTAVVPATRNEMGNEREVRDEGEGDSRAGFKMANVRTHGEPAKVDVPCENGEGDAARQLCSLKRCRKK</sequence>
<dbReference type="PANTHER" id="PTHR34427">
    <property type="entry name" value="DUF4283 DOMAIN PROTEIN"/>
    <property type="match status" value="1"/>
</dbReference>
<accession>A0A438FW86</accession>
<organism evidence="1 2">
    <name type="scientific">Vitis vinifera</name>
    <name type="common">Grape</name>
    <dbReference type="NCBI Taxonomy" id="29760"/>
    <lineage>
        <taxon>Eukaryota</taxon>
        <taxon>Viridiplantae</taxon>
        <taxon>Streptophyta</taxon>
        <taxon>Embryophyta</taxon>
        <taxon>Tracheophyta</taxon>
        <taxon>Spermatophyta</taxon>
        <taxon>Magnoliopsida</taxon>
        <taxon>eudicotyledons</taxon>
        <taxon>Gunneridae</taxon>
        <taxon>Pentapetalae</taxon>
        <taxon>rosids</taxon>
        <taxon>Vitales</taxon>
        <taxon>Vitaceae</taxon>
        <taxon>Viteae</taxon>
        <taxon>Vitis</taxon>
    </lineage>
</organism>
<evidence type="ECO:0000313" key="1">
    <source>
        <dbReference type="EMBL" id="RVW64223.1"/>
    </source>
</evidence>
<gene>
    <name evidence="1" type="ORF">CK203_046328</name>
</gene>
<dbReference type="Proteomes" id="UP000288805">
    <property type="component" value="Unassembled WGS sequence"/>
</dbReference>
<dbReference type="EMBL" id="QGNW01000724">
    <property type="protein sequence ID" value="RVW64223.1"/>
    <property type="molecule type" value="Genomic_DNA"/>
</dbReference>
<dbReference type="PANTHER" id="PTHR34427:SF5">
    <property type="entry name" value="DUF4283 DOMAIN-CONTAINING PROTEIN"/>
    <property type="match status" value="1"/>
</dbReference>
<comment type="caution">
    <text evidence="1">The sequence shown here is derived from an EMBL/GenBank/DDBJ whole genome shotgun (WGS) entry which is preliminary data.</text>
</comment>
<protein>
    <submittedName>
        <fullName evidence="1">Uncharacterized protein</fullName>
    </submittedName>
</protein>
<dbReference type="AlphaFoldDB" id="A0A438FW86"/>
<proteinExistence type="predicted"/>
<name>A0A438FW86_VITVI</name>